<dbReference type="Gene3D" id="1.10.1760.20">
    <property type="match status" value="1"/>
</dbReference>
<name>A0ABQ3N6N3_9BACI</name>
<keyword evidence="1" id="KW-0472">Membrane</keyword>
<sequence>MGSGKMKSKLSGKFISMCAMFTALSVVGASIKVPAVVASVALDAFPALLAAAVLGGGAGALVGALGHLISALLGGFPLGPMHFLIAGEMAVLVWLFGVVYKKQKVMAGGIFVLGNSFAAPIPFIFLISKAFYTAMVPSLVIGSILNTIIAMIAIPRLVSFVSHGFSKGTVKR</sequence>
<feature type="transmembrane region" description="Helical" evidence="1">
    <location>
        <begin position="106"/>
        <end position="127"/>
    </location>
</feature>
<reference evidence="2 3" key="1">
    <citation type="journal article" date="2022" name="Int. J. Syst. Evol. Microbiol.">
        <title>Neobacillus kokaensis sp. nov., isolated from soil.</title>
        <authorList>
            <person name="Yuki K."/>
            <person name="Matsubara H."/>
            <person name="Yamaguchi S."/>
        </authorList>
    </citation>
    <scope>NUCLEOTIDE SEQUENCE [LARGE SCALE GENOMIC DNA]</scope>
    <source>
        <strain evidence="2 3">LOB 377</strain>
    </source>
</reference>
<feature type="transmembrane region" description="Helical" evidence="1">
    <location>
        <begin position="45"/>
        <end position="69"/>
    </location>
</feature>
<comment type="caution">
    <text evidence="2">The sequence shown here is derived from an EMBL/GenBank/DDBJ whole genome shotgun (WGS) entry which is preliminary data.</text>
</comment>
<proteinExistence type="predicted"/>
<evidence type="ECO:0000256" key="1">
    <source>
        <dbReference type="SAM" id="Phobius"/>
    </source>
</evidence>
<accession>A0ABQ3N6N3</accession>
<evidence type="ECO:0008006" key="4">
    <source>
        <dbReference type="Google" id="ProtNLM"/>
    </source>
</evidence>
<keyword evidence="3" id="KW-1185">Reference proteome</keyword>
<organism evidence="2 3">
    <name type="scientific">Neobacillus kokaensis</name>
    <dbReference type="NCBI Taxonomy" id="2759023"/>
    <lineage>
        <taxon>Bacteria</taxon>
        <taxon>Bacillati</taxon>
        <taxon>Bacillota</taxon>
        <taxon>Bacilli</taxon>
        <taxon>Bacillales</taxon>
        <taxon>Bacillaceae</taxon>
        <taxon>Neobacillus</taxon>
    </lineage>
</organism>
<feature type="transmembrane region" description="Helical" evidence="1">
    <location>
        <begin position="81"/>
        <end position="100"/>
    </location>
</feature>
<evidence type="ECO:0000313" key="2">
    <source>
        <dbReference type="EMBL" id="GHH96836.1"/>
    </source>
</evidence>
<protein>
    <recommendedName>
        <fullName evidence="4">ECF transporter S component</fullName>
    </recommendedName>
</protein>
<dbReference type="InterPro" id="IPR024529">
    <property type="entry name" value="ECF_trnsprt_substrate-spec"/>
</dbReference>
<dbReference type="Proteomes" id="UP000637074">
    <property type="component" value="Unassembled WGS sequence"/>
</dbReference>
<gene>
    <name evidence="2" type="ORF">AM1BK_03790</name>
</gene>
<dbReference type="EMBL" id="BNDS01000001">
    <property type="protein sequence ID" value="GHH96836.1"/>
    <property type="molecule type" value="Genomic_DNA"/>
</dbReference>
<dbReference type="Pfam" id="PF12822">
    <property type="entry name" value="ECF_trnsprt"/>
    <property type="match status" value="1"/>
</dbReference>
<evidence type="ECO:0000313" key="3">
    <source>
        <dbReference type="Proteomes" id="UP000637074"/>
    </source>
</evidence>
<keyword evidence="1" id="KW-1133">Transmembrane helix</keyword>
<feature type="transmembrane region" description="Helical" evidence="1">
    <location>
        <begin position="139"/>
        <end position="158"/>
    </location>
</feature>
<keyword evidence="1" id="KW-0812">Transmembrane</keyword>